<dbReference type="EMBL" id="JH413849">
    <property type="protein sequence ID" value="EHL29163.1"/>
    <property type="molecule type" value="Genomic_DNA"/>
</dbReference>
<comment type="function">
    <text evidence="6">Together with LptD, is involved in the assembly of lipopolysaccharide (LPS) at the surface of the outer membrane. Required for the proper assembly of LptD. Binds LPS and may serve as the LPS recognition site at the outer membrane.</text>
</comment>
<organism evidence="7 8">
    <name type="scientific">Legionella drancourtii LLAP12</name>
    <dbReference type="NCBI Taxonomy" id="658187"/>
    <lineage>
        <taxon>Bacteria</taxon>
        <taxon>Pseudomonadati</taxon>
        <taxon>Pseudomonadota</taxon>
        <taxon>Gammaproteobacteria</taxon>
        <taxon>Legionellales</taxon>
        <taxon>Legionellaceae</taxon>
        <taxon>Legionella</taxon>
    </lineage>
</organism>
<evidence type="ECO:0000313" key="8">
    <source>
        <dbReference type="Proteomes" id="UP000002770"/>
    </source>
</evidence>
<dbReference type="InParanoid" id="G9EU89"/>
<keyword evidence="3" id="KW-0564">Palmitate</keyword>
<dbReference type="eggNOG" id="COG2980">
    <property type="taxonomic scope" value="Bacteria"/>
</dbReference>
<dbReference type="GO" id="GO:0015920">
    <property type="term" value="P:lipopolysaccharide transport"/>
    <property type="evidence" value="ECO:0007669"/>
    <property type="project" value="TreeGrafter"/>
</dbReference>
<dbReference type="PANTHER" id="PTHR38098">
    <property type="entry name" value="LPS-ASSEMBLY LIPOPROTEIN LPTE"/>
    <property type="match status" value="1"/>
</dbReference>
<evidence type="ECO:0000313" key="7">
    <source>
        <dbReference type="EMBL" id="EHL29163.1"/>
    </source>
</evidence>
<evidence type="ECO:0000256" key="1">
    <source>
        <dbReference type="ARBA" id="ARBA00022729"/>
    </source>
</evidence>
<keyword evidence="2 6" id="KW-0472">Membrane</keyword>
<comment type="subunit">
    <text evidence="6">Component of the lipopolysaccharide transport and assembly complex. Interacts with LptD.</text>
</comment>
<evidence type="ECO:0000256" key="2">
    <source>
        <dbReference type="ARBA" id="ARBA00023136"/>
    </source>
</evidence>
<evidence type="ECO:0000256" key="5">
    <source>
        <dbReference type="ARBA" id="ARBA00023288"/>
    </source>
</evidence>
<accession>G9EU89</accession>
<dbReference type="GO" id="GO:0009279">
    <property type="term" value="C:cell outer membrane"/>
    <property type="evidence" value="ECO:0007669"/>
    <property type="project" value="UniProtKB-UniRule"/>
</dbReference>
<dbReference type="HAMAP" id="MF_01186">
    <property type="entry name" value="LPS_assembly_LptE"/>
    <property type="match status" value="1"/>
</dbReference>
<sequence>MLTLLLSACGFHLRGMINIPTWLNNIAIIVKNDDKQLSSILNAQLEGYKIQVNPDPALAKYWLIINQVLIQQQIISVGASTNPRQYTLILTIEFMLQTRKGTIIKTPKTVSVTRQLTINNDRILGSSDEENILLGEMKQDAVIQIINQLSHRDAAVAELTS</sequence>
<name>G9EU89_9GAMM</name>
<dbReference type="STRING" id="658187.LDG_8882"/>
<dbReference type="GO" id="GO:0001530">
    <property type="term" value="F:lipopolysaccharide binding"/>
    <property type="evidence" value="ECO:0007669"/>
    <property type="project" value="TreeGrafter"/>
</dbReference>
<keyword evidence="4 6" id="KW-0998">Cell outer membrane</keyword>
<reference evidence="7 8" key="1">
    <citation type="journal article" date="2011" name="BMC Genomics">
        <title>Insight into cross-talk between intra-amoebal pathogens.</title>
        <authorList>
            <person name="Gimenez G."/>
            <person name="Bertelli C."/>
            <person name="Moliner C."/>
            <person name="Robert C."/>
            <person name="Raoult D."/>
            <person name="Fournier P.E."/>
            <person name="Greub G."/>
        </authorList>
    </citation>
    <scope>NUCLEOTIDE SEQUENCE [LARGE SCALE GENOMIC DNA]</scope>
    <source>
        <strain evidence="7 8">LLAP12</strain>
    </source>
</reference>
<keyword evidence="5" id="KW-0449">Lipoprotein</keyword>
<dbReference type="HOGENOM" id="CLU_103309_0_2_6"/>
<dbReference type="GO" id="GO:1990351">
    <property type="term" value="C:transporter complex"/>
    <property type="evidence" value="ECO:0007669"/>
    <property type="project" value="TreeGrafter"/>
</dbReference>
<dbReference type="Proteomes" id="UP000002770">
    <property type="component" value="Unassembled WGS sequence"/>
</dbReference>
<dbReference type="Pfam" id="PF04390">
    <property type="entry name" value="LptE"/>
    <property type="match status" value="1"/>
</dbReference>
<dbReference type="AlphaFoldDB" id="G9EU89"/>
<evidence type="ECO:0000256" key="6">
    <source>
        <dbReference type="HAMAP-Rule" id="MF_01186"/>
    </source>
</evidence>
<gene>
    <name evidence="6" type="primary">lptE</name>
    <name evidence="7" type="ORF">LDG_8882</name>
</gene>
<dbReference type="Gene3D" id="3.30.160.150">
    <property type="entry name" value="Lipoprotein like domain"/>
    <property type="match status" value="1"/>
</dbReference>
<dbReference type="GO" id="GO:0043165">
    <property type="term" value="P:Gram-negative-bacterium-type cell outer membrane assembly"/>
    <property type="evidence" value="ECO:0007669"/>
    <property type="project" value="UniProtKB-UniRule"/>
</dbReference>
<evidence type="ECO:0000256" key="4">
    <source>
        <dbReference type="ARBA" id="ARBA00023237"/>
    </source>
</evidence>
<dbReference type="PANTHER" id="PTHR38098:SF1">
    <property type="entry name" value="LPS-ASSEMBLY LIPOPROTEIN LPTE"/>
    <property type="match status" value="1"/>
</dbReference>
<dbReference type="InterPro" id="IPR007485">
    <property type="entry name" value="LPS_assembly_LptE"/>
</dbReference>
<proteinExistence type="inferred from homology"/>
<comment type="similarity">
    <text evidence="6">Belongs to the LptE lipoprotein family.</text>
</comment>
<evidence type="ECO:0000256" key="3">
    <source>
        <dbReference type="ARBA" id="ARBA00023139"/>
    </source>
</evidence>
<keyword evidence="8" id="KW-1185">Reference proteome</keyword>
<keyword evidence="1" id="KW-0732">Signal</keyword>
<protein>
    <recommendedName>
        <fullName evidence="6">LPS-assembly lipoprotein LptE</fullName>
    </recommendedName>
</protein>